<organism evidence="4 5">
    <name type="scientific">Thioclava kandeliae</name>
    <dbReference type="NCBI Taxonomy" id="3070818"/>
    <lineage>
        <taxon>Bacteria</taxon>
        <taxon>Pseudomonadati</taxon>
        <taxon>Pseudomonadota</taxon>
        <taxon>Alphaproteobacteria</taxon>
        <taxon>Rhodobacterales</taxon>
        <taxon>Paracoccaceae</taxon>
        <taxon>Thioclava</taxon>
    </lineage>
</organism>
<dbReference type="Proteomes" id="UP001438953">
    <property type="component" value="Unassembled WGS sequence"/>
</dbReference>
<feature type="domain" description="Outer membrane protein beta-barrel" evidence="3">
    <location>
        <begin position="33"/>
        <end position="187"/>
    </location>
</feature>
<evidence type="ECO:0000259" key="3">
    <source>
        <dbReference type="Pfam" id="PF13505"/>
    </source>
</evidence>
<keyword evidence="5" id="KW-1185">Reference proteome</keyword>
<dbReference type="RefSeq" id="WP_339112963.1">
    <property type="nucleotide sequence ID" value="NZ_JAYWLC010000009.1"/>
</dbReference>
<feature type="signal peptide" evidence="2">
    <location>
        <begin position="1"/>
        <end position="20"/>
    </location>
</feature>
<protein>
    <submittedName>
        <fullName evidence="4">Outer membrane beta-barrel protein</fullName>
    </submittedName>
</protein>
<evidence type="ECO:0000313" key="5">
    <source>
        <dbReference type="Proteomes" id="UP001438953"/>
    </source>
</evidence>
<dbReference type="Gene3D" id="2.40.160.20">
    <property type="match status" value="1"/>
</dbReference>
<evidence type="ECO:0000256" key="2">
    <source>
        <dbReference type="SAM" id="SignalP"/>
    </source>
</evidence>
<gene>
    <name evidence="4" type="ORF">VSX56_12540</name>
</gene>
<name>A0ABV1SI82_9RHOB</name>
<sequence>MKTLVLVSTALIAGAGAAMAGGYSQPVVEAAPVAAPAPVVVPAANWTGFYAGAQVGYNNMEGDFSDDRGGSLGVQAGYKYDLGKYVVGGEVDYSALDANTYDNMGHIKALAGVKNGQWLYYGTLGGAYYDADDNSDWAPSISAGVDYMYNDNWVVGGEVSYADTDDFDGTDQDFNNTTVALKASYKF</sequence>
<dbReference type="Pfam" id="PF13505">
    <property type="entry name" value="OMP_b-brl"/>
    <property type="match status" value="1"/>
</dbReference>
<accession>A0ABV1SI82</accession>
<dbReference type="EMBL" id="JAYWLC010000009">
    <property type="protein sequence ID" value="MER5172601.1"/>
    <property type="molecule type" value="Genomic_DNA"/>
</dbReference>
<comment type="caution">
    <text evidence="4">The sequence shown here is derived from an EMBL/GenBank/DDBJ whole genome shotgun (WGS) entry which is preliminary data.</text>
</comment>
<evidence type="ECO:0000313" key="4">
    <source>
        <dbReference type="EMBL" id="MER5172601.1"/>
    </source>
</evidence>
<dbReference type="InterPro" id="IPR027385">
    <property type="entry name" value="Beta-barrel_OMP"/>
</dbReference>
<keyword evidence="1 2" id="KW-0732">Signal</keyword>
<reference evidence="4 5" key="1">
    <citation type="submission" date="2024-01" db="EMBL/GenBank/DDBJ databases">
        <authorList>
            <person name="Deng Y."/>
            <person name="Su J."/>
        </authorList>
    </citation>
    <scope>NUCLEOTIDE SEQUENCE [LARGE SCALE GENOMIC DNA]</scope>
    <source>
        <strain evidence="4 5">CPCC 100088</strain>
    </source>
</reference>
<reference evidence="4 5" key="2">
    <citation type="submission" date="2024-06" db="EMBL/GenBank/DDBJ databases">
        <title>Thioclava kandeliae sp. nov. from a rhizosphere soil sample of Kandelia candel in a mangrove.</title>
        <authorList>
            <person name="Mu T."/>
        </authorList>
    </citation>
    <scope>NUCLEOTIDE SEQUENCE [LARGE SCALE GENOMIC DNA]</scope>
    <source>
        <strain evidence="4 5">CPCC 100088</strain>
    </source>
</reference>
<dbReference type="SUPFAM" id="SSF56925">
    <property type="entry name" value="OMPA-like"/>
    <property type="match status" value="1"/>
</dbReference>
<evidence type="ECO:0000256" key="1">
    <source>
        <dbReference type="ARBA" id="ARBA00022729"/>
    </source>
</evidence>
<dbReference type="InterPro" id="IPR011250">
    <property type="entry name" value="OMP/PagP_B-barrel"/>
</dbReference>
<proteinExistence type="predicted"/>
<feature type="chain" id="PRO_5046317990" evidence="2">
    <location>
        <begin position="21"/>
        <end position="187"/>
    </location>
</feature>